<dbReference type="STRING" id="86259.A0A4Z1PT10"/>
<keyword evidence="4" id="KW-1133">Transmembrane helix</keyword>
<dbReference type="Pfam" id="PF11807">
    <property type="entry name" value="UstYa"/>
    <property type="match status" value="1"/>
</dbReference>
<dbReference type="PANTHER" id="PTHR33365">
    <property type="entry name" value="YALI0B05434P"/>
    <property type="match status" value="1"/>
</dbReference>
<evidence type="ECO:0000313" key="6">
    <source>
        <dbReference type="Proteomes" id="UP000298493"/>
    </source>
</evidence>
<feature type="transmembrane region" description="Helical" evidence="4">
    <location>
        <begin position="48"/>
        <end position="72"/>
    </location>
</feature>
<comment type="pathway">
    <text evidence="1">Mycotoxin biosynthesis.</text>
</comment>
<evidence type="ECO:0000256" key="3">
    <source>
        <dbReference type="ARBA" id="ARBA00035112"/>
    </source>
</evidence>
<gene>
    <name evidence="5" type="ORF">E6O75_ATG00900</name>
</gene>
<dbReference type="Proteomes" id="UP000298493">
    <property type="component" value="Unassembled WGS sequence"/>
</dbReference>
<name>A0A4Z1PT10_9PEZI</name>
<keyword evidence="2" id="KW-0560">Oxidoreductase</keyword>
<keyword evidence="4" id="KW-0472">Membrane</keyword>
<dbReference type="AlphaFoldDB" id="A0A4Z1PT10"/>
<dbReference type="PANTHER" id="PTHR33365:SF11">
    <property type="entry name" value="TAT PATHWAY SIGNAL SEQUENCE"/>
    <property type="match status" value="1"/>
</dbReference>
<organism evidence="5 6">
    <name type="scientific">Venturia nashicola</name>
    <dbReference type="NCBI Taxonomy" id="86259"/>
    <lineage>
        <taxon>Eukaryota</taxon>
        <taxon>Fungi</taxon>
        <taxon>Dikarya</taxon>
        <taxon>Ascomycota</taxon>
        <taxon>Pezizomycotina</taxon>
        <taxon>Dothideomycetes</taxon>
        <taxon>Pleosporomycetidae</taxon>
        <taxon>Venturiales</taxon>
        <taxon>Venturiaceae</taxon>
        <taxon>Venturia</taxon>
    </lineage>
</organism>
<evidence type="ECO:0000256" key="2">
    <source>
        <dbReference type="ARBA" id="ARBA00023002"/>
    </source>
</evidence>
<comment type="similarity">
    <text evidence="3">Belongs to the ustYa family.</text>
</comment>
<accession>A0A4Z1PT10</accession>
<evidence type="ECO:0000256" key="1">
    <source>
        <dbReference type="ARBA" id="ARBA00004685"/>
    </source>
</evidence>
<dbReference type="GO" id="GO:0016491">
    <property type="term" value="F:oxidoreductase activity"/>
    <property type="evidence" value="ECO:0007669"/>
    <property type="project" value="UniProtKB-KW"/>
</dbReference>
<dbReference type="EMBL" id="SNSC02000002">
    <property type="protein sequence ID" value="TID26407.1"/>
    <property type="molecule type" value="Genomic_DNA"/>
</dbReference>
<protein>
    <submittedName>
        <fullName evidence="5">Uncharacterized protein</fullName>
    </submittedName>
</protein>
<keyword evidence="4" id="KW-0812">Transmembrane</keyword>
<comment type="caution">
    <text evidence="5">The sequence shown here is derived from an EMBL/GenBank/DDBJ whole genome shotgun (WGS) entry which is preliminary data.</text>
</comment>
<proteinExistence type="inferred from homology"/>
<evidence type="ECO:0000256" key="4">
    <source>
        <dbReference type="SAM" id="Phobius"/>
    </source>
</evidence>
<evidence type="ECO:0000313" key="5">
    <source>
        <dbReference type="EMBL" id="TID26407.1"/>
    </source>
</evidence>
<dbReference type="GO" id="GO:0043386">
    <property type="term" value="P:mycotoxin biosynthetic process"/>
    <property type="evidence" value="ECO:0007669"/>
    <property type="project" value="InterPro"/>
</dbReference>
<keyword evidence="6" id="KW-1185">Reference proteome</keyword>
<sequence length="250" mass="28302">MRISNSSSEDLGTGLKDSEHEPFLEAQTHNIHENGREETSSQSRWHHLAPVLVGIVTCLCMTLAICTLFDLIHRQIVTTIEQVPLGVDTARFIPSFPLEARLFWNDSDYGPRDNHIQEVNVTDLMMQWKSLMPEGNGWINTNSSENATQVSAFHQMECLITILEDFLTTYKELDVPQSRRGVKSGPELRKTLNCFNYIRQSLMCFADTALEGLDPFAEAENRTGGTLGIGTTHVCRNYQMLKSFAYDNRV</sequence>
<dbReference type="InterPro" id="IPR021765">
    <property type="entry name" value="UstYa-like"/>
</dbReference>
<reference evidence="5 6" key="1">
    <citation type="submission" date="2019-04" db="EMBL/GenBank/DDBJ databases">
        <title>High contiguity whole genome sequence and gene annotation resource for two Venturia nashicola isolates.</title>
        <authorList>
            <person name="Prokchorchik M."/>
            <person name="Won K."/>
            <person name="Lee Y."/>
            <person name="Choi E.D."/>
            <person name="Segonzac C."/>
            <person name="Sohn K.H."/>
        </authorList>
    </citation>
    <scope>NUCLEOTIDE SEQUENCE [LARGE SCALE GENOMIC DNA]</scope>
    <source>
        <strain evidence="5 6">PRI2</strain>
    </source>
</reference>